<evidence type="ECO:0000256" key="10">
    <source>
        <dbReference type="PIRSR" id="PIRSR000102-3"/>
    </source>
</evidence>
<reference evidence="15 16" key="1">
    <citation type="journal article" date="2014" name="Nat. Commun.">
        <title>Klebsormidium flaccidum genome reveals primary factors for plant terrestrial adaptation.</title>
        <authorList>
            <person name="Hori K."/>
            <person name="Maruyama F."/>
            <person name="Fujisawa T."/>
            <person name="Togashi T."/>
            <person name="Yamamoto N."/>
            <person name="Seo M."/>
            <person name="Sato S."/>
            <person name="Yamada T."/>
            <person name="Mori H."/>
            <person name="Tajima N."/>
            <person name="Moriyama T."/>
            <person name="Ikeuchi M."/>
            <person name="Watanabe M."/>
            <person name="Wada H."/>
            <person name="Kobayashi K."/>
            <person name="Saito M."/>
            <person name="Masuda T."/>
            <person name="Sasaki-Sekimoto Y."/>
            <person name="Mashiguchi K."/>
            <person name="Awai K."/>
            <person name="Shimojima M."/>
            <person name="Masuda S."/>
            <person name="Iwai M."/>
            <person name="Nobusawa T."/>
            <person name="Narise T."/>
            <person name="Kondo S."/>
            <person name="Saito H."/>
            <person name="Sato R."/>
            <person name="Murakawa M."/>
            <person name="Ihara Y."/>
            <person name="Oshima-Yamada Y."/>
            <person name="Ohtaka K."/>
            <person name="Satoh M."/>
            <person name="Sonobe K."/>
            <person name="Ishii M."/>
            <person name="Ohtani R."/>
            <person name="Kanamori-Sato M."/>
            <person name="Honoki R."/>
            <person name="Miyazaki D."/>
            <person name="Mochizuki H."/>
            <person name="Umetsu J."/>
            <person name="Higashi K."/>
            <person name="Shibata D."/>
            <person name="Kamiya Y."/>
            <person name="Sato N."/>
            <person name="Nakamura Y."/>
            <person name="Tabata S."/>
            <person name="Ida S."/>
            <person name="Kurokawa K."/>
            <person name="Ohta H."/>
        </authorList>
    </citation>
    <scope>NUCLEOTIDE SEQUENCE [LARGE SCALE GENOMIC DNA]</scope>
    <source>
        <strain evidence="15 16">NIES-2285</strain>
    </source>
</reference>
<evidence type="ECO:0000259" key="13">
    <source>
        <dbReference type="Pfam" id="PF00056"/>
    </source>
</evidence>
<dbReference type="NCBIfam" id="TIGR01772">
    <property type="entry name" value="MDH_euk_gproteo"/>
    <property type="match status" value="1"/>
</dbReference>
<comment type="subunit">
    <text evidence="2">Homodimer.</text>
</comment>
<feature type="binding site" evidence="10">
    <location>
        <position position="122"/>
    </location>
    <ligand>
        <name>NAD(+)</name>
        <dbReference type="ChEBI" id="CHEBI:57540"/>
    </ligand>
</feature>
<dbReference type="InterPro" id="IPR001557">
    <property type="entry name" value="L-lactate/malate_DH"/>
</dbReference>
<dbReference type="EMBL" id="DF236951">
    <property type="protein sequence ID" value="GAQ77644.1"/>
    <property type="molecule type" value="Genomic_DNA"/>
</dbReference>
<keyword evidence="4 12" id="KW-0816">Tricarboxylic acid cycle</keyword>
<dbReference type="InterPro" id="IPR001236">
    <property type="entry name" value="Lactate/malate_DH_N"/>
</dbReference>
<dbReference type="EC" id="1.1.1.37" evidence="3 12"/>
<dbReference type="FunFam" id="3.90.110.10:FF:000001">
    <property type="entry name" value="Malate dehydrogenase"/>
    <property type="match status" value="1"/>
</dbReference>
<dbReference type="GO" id="GO:0006108">
    <property type="term" value="P:malate metabolic process"/>
    <property type="evidence" value="ECO:0007669"/>
    <property type="project" value="InterPro"/>
</dbReference>
<feature type="binding site" evidence="10">
    <location>
        <position position="256"/>
    </location>
    <ligand>
        <name>NAD(+)</name>
        <dbReference type="ChEBI" id="CHEBI:57540"/>
    </ligand>
</feature>
<dbReference type="InterPro" id="IPR001252">
    <property type="entry name" value="Malate_DH_AS"/>
</dbReference>
<dbReference type="Proteomes" id="UP000054558">
    <property type="component" value="Unassembled WGS sequence"/>
</dbReference>
<dbReference type="FunFam" id="3.40.50.720:FF:000013">
    <property type="entry name" value="Malate dehydrogenase"/>
    <property type="match status" value="1"/>
</dbReference>
<dbReference type="GO" id="GO:0030060">
    <property type="term" value="F:L-malate dehydrogenase (NAD+) activity"/>
    <property type="evidence" value="ECO:0000318"/>
    <property type="project" value="GO_Central"/>
</dbReference>
<keyword evidence="6 10" id="KW-0520">NAD</keyword>
<gene>
    <name evidence="15" type="ORF">KFL_000020050</name>
</gene>
<dbReference type="Gene3D" id="3.40.50.720">
    <property type="entry name" value="NAD(P)-binding Rossmann-like Domain"/>
    <property type="match status" value="1"/>
</dbReference>
<dbReference type="GO" id="GO:0006099">
    <property type="term" value="P:tricarboxylic acid cycle"/>
    <property type="evidence" value="ECO:0007669"/>
    <property type="project" value="UniProtKB-KW"/>
</dbReference>
<feature type="binding site" evidence="10">
    <location>
        <position position="62"/>
    </location>
    <ligand>
        <name>NAD(+)</name>
        <dbReference type="ChEBI" id="CHEBI:57540"/>
    </ligand>
</feature>
<keyword evidence="16" id="KW-1185">Reference proteome</keyword>
<dbReference type="PROSITE" id="PS00068">
    <property type="entry name" value="MDH"/>
    <property type="match status" value="1"/>
</dbReference>
<feature type="binding site" evidence="9">
    <location>
        <position position="115"/>
    </location>
    <ligand>
        <name>substrate</name>
    </ligand>
</feature>
<dbReference type="Pfam" id="PF00056">
    <property type="entry name" value="Ldh_1_N"/>
    <property type="match status" value="1"/>
</dbReference>
<evidence type="ECO:0000256" key="1">
    <source>
        <dbReference type="ARBA" id="ARBA00008824"/>
    </source>
</evidence>
<dbReference type="InterPro" id="IPR015955">
    <property type="entry name" value="Lactate_DH/Glyco_Ohase_4_C"/>
</dbReference>
<feature type="binding site" evidence="9">
    <location>
        <position position="147"/>
    </location>
    <ligand>
        <name>substrate</name>
    </ligand>
</feature>
<feature type="binding site" evidence="10">
    <location>
        <begin position="36"/>
        <end position="42"/>
    </location>
    <ligand>
        <name>NAD(+)</name>
        <dbReference type="ChEBI" id="CHEBI:57540"/>
    </ligand>
</feature>
<comment type="catalytic activity">
    <reaction evidence="7 12">
        <text>(S)-malate + NAD(+) = oxaloacetate + NADH + H(+)</text>
        <dbReference type="Rhea" id="RHEA:21432"/>
        <dbReference type="ChEBI" id="CHEBI:15378"/>
        <dbReference type="ChEBI" id="CHEBI:15589"/>
        <dbReference type="ChEBI" id="CHEBI:16452"/>
        <dbReference type="ChEBI" id="CHEBI:57540"/>
        <dbReference type="ChEBI" id="CHEBI:57945"/>
        <dbReference type="EC" id="1.1.1.37"/>
    </reaction>
</comment>
<evidence type="ECO:0000256" key="4">
    <source>
        <dbReference type="ARBA" id="ARBA00022532"/>
    </source>
</evidence>
<evidence type="ECO:0000256" key="2">
    <source>
        <dbReference type="ARBA" id="ARBA00011738"/>
    </source>
</evidence>
<dbReference type="OrthoDB" id="4069699at2759"/>
<dbReference type="PIRSF" id="PIRSF000102">
    <property type="entry name" value="Lac_mal_DH"/>
    <property type="match status" value="1"/>
</dbReference>
<evidence type="ECO:0000256" key="11">
    <source>
        <dbReference type="RuleBase" id="RU003369"/>
    </source>
</evidence>
<feature type="binding site" evidence="9">
    <location>
        <position position="109"/>
    </location>
    <ligand>
        <name>substrate</name>
    </ligand>
</feature>
<keyword evidence="5 11" id="KW-0560">Oxidoreductase</keyword>
<evidence type="ECO:0000256" key="7">
    <source>
        <dbReference type="ARBA" id="ARBA00048313"/>
    </source>
</evidence>
<name>A0A1Y1HGI4_KLENI</name>
<dbReference type="Pfam" id="PF02866">
    <property type="entry name" value="Ldh_1_C"/>
    <property type="match status" value="1"/>
</dbReference>
<feature type="domain" description="Lactate/malate dehydrogenase C-terminal" evidence="14">
    <location>
        <begin position="175"/>
        <end position="339"/>
    </location>
</feature>
<dbReference type="PANTHER" id="PTHR11540:SF47">
    <property type="entry name" value="MALATE DEHYDROGENASE"/>
    <property type="match status" value="1"/>
</dbReference>
<dbReference type="InterPro" id="IPR022383">
    <property type="entry name" value="Lactate/malate_DH_C"/>
</dbReference>
<dbReference type="SUPFAM" id="SSF56327">
    <property type="entry name" value="LDH C-terminal domain-like"/>
    <property type="match status" value="1"/>
</dbReference>
<dbReference type="SUPFAM" id="SSF51735">
    <property type="entry name" value="NAD(P)-binding Rossmann-fold domains"/>
    <property type="match status" value="1"/>
</dbReference>
<protein>
    <recommendedName>
        <fullName evidence="3 12">Malate dehydrogenase</fullName>
        <ecNumber evidence="3 12">1.1.1.37</ecNumber>
    </recommendedName>
</protein>
<evidence type="ECO:0000313" key="16">
    <source>
        <dbReference type="Proteomes" id="UP000054558"/>
    </source>
</evidence>
<feature type="active site" description="Proton acceptor" evidence="8">
    <location>
        <position position="205"/>
    </location>
</feature>
<evidence type="ECO:0000256" key="5">
    <source>
        <dbReference type="ARBA" id="ARBA00023002"/>
    </source>
</evidence>
<proteinExistence type="inferred from homology"/>
<dbReference type="CDD" id="cd01337">
    <property type="entry name" value="MDH_glyoxysomal_mitochondrial"/>
    <property type="match status" value="1"/>
</dbReference>
<evidence type="ECO:0000313" key="15">
    <source>
        <dbReference type="EMBL" id="GAQ77644.1"/>
    </source>
</evidence>
<feature type="domain" description="Lactate/malate dehydrogenase N-terminal" evidence="13">
    <location>
        <begin position="31"/>
        <end position="173"/>
    </location>
</feature>
<sequence>MAFLKQILPALRQAVPPLQRSMSSAADQKRKVAILGAGGGIGQPLGLLMKLNPAVGKLALYDVAGTAGVAADISHINTTAETTGHTGPEELEAALTGADVIIIPAGVPRKPGMTRDDLFNINAGIVKTLAEAIAKYSPSAMVTVISNPVNSTVPIAAETFKKAGTFDPKRLFGVTTLDVVRARTFLAAKKGLDVQSVDVPVVGGHAGVTILPLFSQATPSVTLTDEELEALTKRTQDGGTEVVQAKAGKGSATLSMAYAGALFADAVLKGLNGATDQVQCAYVESSVVPGLQYFSSKVRLGPSGAEEVMGLGTLSAYEQKGLEALKAELKASIDKGVSFANQ</sequence>
<feature type="binding site" evidence="9">
    <location>
        <position position="181"/>
    </location>
    <ligand>
        <name>substrate</name>
    </ligand>
</feature>
<evidence type="ECO:0000256" key="3">
    <source>
        <dbReference type="ARBA" id="ARBA00012995"/>
    </source>
</evidence>
<evidence type="ECO:0000256" key="6">
    <source>
        <dbReference type="ARBA" id="ARBA00023027"/>
    </source>
</evidence>
<dbReference type="STRING" id="105231.A0A1Y1HGI4"/>
<dbReference type="InterPro" id="IPR010097">
    <property type="entry name" value="Malate_DH_type1"/>
</dbReference>
<dbReference type="InterPro" id="IPR036291">
    <property type="entry name" value="NAD(P)-bd_dom_sf"/>
</dbReference>
<comment type="similarity">
    <text evidence="1">Belongs to the LDH/MDH superfamily. MDH type 1 family.</text>
</comment>
<evidence type="ECO:0000256" key="8">
    <source>
        <dbReference type="PIRSR" id="PIRSR000102-1"/>
    </source>
</evidence>
<feature type="binding site" evidence="10">
    <location>
        <begin position="145"/>
        <end position="147"/>
    </location>
    <ligand>
        <name>NAD(+)</name>
        <dbReference type="ChEBI" id="CHEBI:57540"/>
    </ligand>
</feature>
<evidence type="ECO:0000256" key="9">
    <source>
        <dbReference type="PIRSR" id="PIRSR000102-2"/>
    </source>
</evidence>
<dbReference type="PANTHER" id="PTHR11540">
    <property type="entry name" value="MALATE AND LACTATE DEHYDROGENASE"/>
    <property type="match status" value="1"/>
</dbReference>
<dbReference type="AlphaFoldDB" id="A0A1Y1HGI4"/>
<organism evidence="15 16">
    <name type="scientific">Klebsormidium nitens</name>
    <name type="common">Green alga</name>
    <name type="synonym">Ulothrix nitens</name>
    <dbReference type="NCBI Taxonomy" id="105231"/>
    <lineage>
        <taxon>Eukaryota</taxon>
        <taxon>Viridiplantae</taxon>
        <taxon>Streptophyta</taxon>
        <taxon>Klebsormidiophyceae</taxon>
        <taxon>Klebsormidiales</taxon>
        <taxon>Klebsormidiaceae</taxon>
        <taxon>Klebsormidium</taxon>
    </lineage>
</organism>
<evidence type="ECO:0000256" key="12">
    <source>
        <dbReference type="RuleBase" id="RU003405"/>
    </source>
</evidence>
<dbReference type="Gene3D" id="3.90.110.10">
    <property type="entry name" value="Lactate dehydrogenase/glycoside hydrolase, family 4, C-terminal"/>
    <property type="match status" value="1"/>
</dbReference>
<accession>A0A1Y1HGI4</accession>
<dbReference type="OMA" id="MNPLVTE"/>
<evidence type="ECO:0000259" key="14">
    <source>
        <dbReference type="Pfam" id="PF02866"/>
    </source>
</evidence>
<dbReference type="GO" id="GO:0005737">
    <property type="term" value="C:cytoplasm"/>
    <property type="evidence" value="ECO:0000318"/>
    <property type="project" value="GO_Central"/>
</dbReference>
<dbReference type="GO" id="GO:0005739">
    <property type="term" value="C:mitochondrion"/>
    <property type="evidence" value="ECO:0000318"/>
    <property type="project" value="GO_Central"/>
</dbReference>